<sequence length="198" mass="22588">MMLPVLDSAISIQSLIWLFLAAFMLHDFEEIIRIEPWFRKHRNVIFARVPAWFHKDLQPFSRMTSSQFAVAVCVEFVIFIPCTYLAAEKGMYLMFLGFNTVMLLHVFTHVGQALFVRMLTPGVITAVAVVLPYSLYLFYRLLNENLVSLSDILISLPFGLTLVPIVLFGHKLGERLIPMSNHTSEKEVDYAANPNCGM</sequence>
<name>A0A8J4H2J7_9BACL</name>
<dbReference type="InterPro" id="IPR025671">
    <property type="entry name" value="HXXEE"/>
</dbReference>
<evidence type="ECO:0000256" key="1">
    <source>
        <dbReference type="SAM" id="Phobius"/>
    </source>
</evidence>
<keyword evidence="1" id="KW-0812">Transmembrane</keyword>
<feature type="transmembrane region" description="Helical" evidence="1">
    <location>
        <begin position="123"/>
        <end position="142"/>
    </location>
</feature>
<feature type="transmembrane region" description="Helical" evidence="1">
    <location>
        <begin position="68"/>
        <end position="87"/>
    </location>
</feature>
<dbReference type="Proteomes" id="UP000677918">
    <property type="component" value="Unassembled WGS sequence"/>
</dbReference>
<proteinExistence type="predicted"/>
<dbReference type="EMBL" id="BOVK01000015">
    <property type="protein sequence ID" value="GIQ68401.1"/>
    <property type="molecule type" value="Genomic_DNA"/>
</dbReference>
<evidence type="ECO:0000313" key="2">
    <source>
        <dbReference type="EMBL" id="GIQ68401.1"/>
    </source>
</evidence>
<feature type="transmembrane region" description="Helical" evidence="1">
    <location>
        <begin position="6"/>
        <end position="25"/>
    </location>
</feature>
<evidence type="ECO:0000313" key="3">
    <source>
        <dbReference type="Proteomes" id="UP000677918"/>
    </source>
</evidence>
<feature type="transmembrane region" description="Helical" evidence="1">
    <location>
        <begin position="93"/>
        <end position="116"/>
    </location>
</feature>
<keyword evidence="1" id="KW-0472">Membrane</keyword>
<organism evidence="2 3">
    <name type="scientific">Xylanibacillus composti</name>
    <dbReference type="NCBI Taxonomy" id="1572762"/>
    <lineage>
        <taxon>Bacteria</taxon>
        <taxon>Bacillati</taxon>
        <taxon>Bacillota</taxon>
        <taxon>Bacilli</taxon>
        <taxon>Bacillales</taxon>
        <taxon>Paenibacillaceae</taxon>
        <taxon>Xylanibacillus</taxon>
    </lineage>
</organism>
<keyword evidence="3" id="KW-1185">Reference proteome</keyword>
<gene>
    <name evidence="2" type="ORF">XYCOK13_12250</name>
</gene>
<dbReference type="AlphaFoldDB" id="A0A8J4H2J7"/>
<feature type="transmembrane region" description="Helical" evidence="1">
    <location>
        <begin position="148"/>
        <end position="169"/>
    </location>
</feature>
<keyword evidence="1" id="KW-1133">Transmembrane helix</keyword>
<comment type="caution">
    <text evidence="2">The sequence shown here is derived from an EMBL/GenBank/DDBJ whole genome shotgun (WGS) entry which is preliminary data.</text>
</comment>
<dbReference type="Pfam" id="PF13787">
    <property type="entry name" value="HXXEE"/>
    <property type="match status" value="1"/>
</dbReference>
<reference evidence="2" key="1">
    <citation type="submission" date="2021-04" db="EMBL/GenBank/DDBJ databases">
        <title>Draft genome sequence of Xylanibacillus composti strain K13.</title>
        <authorList>
            <person name="Uke A."/>
            <person name="Chhe C."/>
            <person name="Baramee S."/>
            <person name="Kosugi A."/>
        </authorList>
    </citation>
    <scope>NUCLEOTIDE SEQUENCE</scope>
    <source>
        <strain evidence="2">K13</strain>
    </source>
</reference>
<accession>A0A8J4H2J7</accession>
<protein>
    <submittedName>
        <fullName evidence="2">Membrane protein</fullName>
    </submittedName>
</protein>